<feature type="region of interest" description="Disordered" evidence="1">
    <location>
        <begin position="33"/>
        <end position="63"/>
    </location>
</feature>
<name>A0AAW1PD92_9CHLO</name>
<gene>
    <name evidence="2" type="ORF">WJX72_009457</name>
</gene>
<keyword evidence="3" id="KW-1185">Reference proteome</keyword>
<feature type="region of interest" description="Disordered" evidence="1">
    <location>
        <begin position="681"/>
        <end position="713"/>
    </location>
</feature>
<accession>A0AAW1PD92</accession>
<evidence type="ECO:0000313" key="3">
    <source>
        <dbReference type="Proteomes" id="UP001489004"/>
    </source>
</evidence>
<proteinExistence type="predicted"/>
<evidence type="ECO:0000256" key="1">
    <source>
        <dbReference type="SAM" id="MobiDB-lite"/>
    </source>
</evidence>
<feature type="region of interest" description="Disordered" evidence="1">
    <location>
        <begin position="953"/>
        <end position="977"/>
    </location>
</feature>
<reference evidence="2 3" key="1">
    <citation type="journal article" date="2024" name="Nat. Commun.">
        <title>Phylogenomics reveals the evolutionary origins of lichenization in chlorophyte algae.</title>
        <authorList>
            <person name="Puginier C."/>
            <person name="Libourel C."/>
            <person name="Otte J."/>
            <person name="Skaloud P."/>
            <person name="Haon M."/>
            <person name="Grisel S."/>
            <person name="Petersen M."/>
            <person name="Berrin J.G."/>
            <person name="Delaux P.M."/>
            <person name="Dal Grande F."/>
            <person name="Keller J."/>
        </authorList>
    </citation>
    <scope>NUCLEOTIDE SEQUENCE [LARGE SCALE GENOMIC DNA]</scope>
    <source>
        <strain evidence="2 3">SAG 2043</strain>
    </source>
</reference>
<evidence type="ECO:0000313" key="2">
    <source>
        <dbReference type="EMBL" id="KAK9807790.1"/>
    </source>
</evidence>
<feature type="region of interest" description="Disordered" evidence="1">
    <location>
        <begin position="878"/>
        <end position="905"/>
    </location>
</feature>
<comment type="caution">
    <text evidence="2">The sequence shown here is derived from an EMBL/GenBank/DDBJ whole genome shotgun (WGS) entry which is preliminary data.</text>
</comment>
<dbReference type="Proteomes" id="UP001489004">
    <property type="component" value="Unassembled WGS sequence"/>
</dbReference>
<dbReference type="EMBL" id="JALJOR010000012">
    <property type="protein sequence ID" value="KAK9807790.1"/>
    <property type="molecule type" value="Genomic_DNA"/>
</dbReference>
<feature type="region of interest" description="Disordered" evidence="1">
    <location>
        <begin position="572"/>
        <end position="594"/>
    </location>
</feature>
<sequence>MGPPVNCQSGADVERKQLLDGYFFDLPATPARVGPQHHLSHKQVQRPVSANHRHRHRPSGNPHPASGLLHLAQYMHQVADECPDACDMEVQSVMVKGTDCPAWLWDPEGRHDERWESGALAGLGLSVAAGAEPALARSLQQLLATSMAAAVQQVAQHCFQQAALVARSWNAAVELADAQLHHAAQHAQRLTILNQALRTKVATSRSQVAQAAAQLHKMERLQAEAQLMRQRWEISASEREEALREVLALEEVAIPRLRRQRAASMWSLAKNVAVKHVRLQAQRAERNVLMHGYLKERAAREAIQRAHASLAAAAEPLTWLQDPSLAAREIEETLLDSHAAMVAALGQIREALGQMEAVEATVDLEREHRIVSRLLPATSAAPLTASAAVAAAAAAAEEEATAQAKAASDAAAAAAQQGLQPQGSRLGSFGQVAGHIRSQLSTVLSLQAALSGRQGPLPPTDEEAIMVRFKRMTRASQQALLPALRQALYGSSDVHAAAQTELSGEVQVLKPELPKTLSRMVTLPPWLFPEGPCEEGDMTIAITTKLQSQMAQRTADALNSKVTQMVEQAVVQRQDQARSGGRGHPPPPSVSKATQTLAPEMEDWDVKTHKRVPGIAAKAQAAEAPVSLQQLQAEKEQLLRMYAAMYQRTSMCQVPMEGFSTPAEAAASICKWPEPASAAGRSLASRRNATSAVPGTPGRASRRGSRDRGQSHAAAVASLAARRPTIILRDVAPRSSEWLLRLMETVYKSYAEQSKTGSVVSLYDHMVDTFVNTYGTRDLVSEYVSCVGATLRKYERGDDLRFDMFSKFLNAVWGMRTLSLFLHAQEAVPQPVAIPFVHYPSGEWVCLRKCAELAQRLLGLRGEALAAFMDRLRAKSEAASQQDRLEGFTEPPTDQPTDSASKLGLLSGNSSASAIRRRWSAAKAKVHKGSVYGAAKGRGSAFVAAAELAQAATPQAKQAEDPSAAPAGQEQPAGAPVLSSREVAIRVAEFHGPFMKIPTNVFLMELCAEHHRSSPHMVDLPLRPLEAQAKDEVFHDDAAGYTAEEHTEYLDEGDEAALADRADDVSEDAPDTGRRLLQTAVEQTYISSLTEDATTLNYARIMDKYKQILAGPNSDTVLTDVYYNLFLTGANSNDASNATAQAVHIYSIANTTAAPQLINAYKNAIIRLFRDNNATTLQGASYALANLDLVKQPNDATSVIYSAFIQDLAPQAARAAQLELEAEKGQCNVLTFLPAQYNLALQNVINAGNTTAASKALAAGLESGCCVAASSAYALLSVIAGNGTLAMPPVGTPNQCQAPFVNATIIGALDNLAAASGDPTRFIYDLATFAPSYSLLACVEELVLERGTLVPNPAERTLLNQLMAGLRTNPGGIGPLISQGLKGTPTAFNVTQQTVAAAAQTYGCPAIIPSLAAAKANATTQFNKAFTNSAGIQQCLYQIDQANAFKSTATDLAASG</sequence>
<feature type="compositionally biased region" description="Low complexity" evidence="1">
    <location>
        <begin position="953"/>
        <end position="976"/>
    </location>
</feature>
<protein>
    <submittedName>
        <fullName evidence="2">Uncharacterized protein</fullName>
    </submittedName>
</protein>
<organism evidence="2 3">
    <name type="scientific">[Myrmecia] bisecta</name>
    <dbReference type="NCBI Taxonomy" id="41462"/>
    <lineage>
        <taxon>Eukaryota</taxon>
        <taxon>Viridiplantae</taxon>
        <taxon>Chlorophyta</taxon>
        <taxon>core chlorophytes</taxon>
        <taxon>Trebouxiophyceae</taxon>
        <taxon>Trebouxiales</taxon>
        <taxon>Trebouxiaceae</taxon>
        <taxon>Myrmecia</taxon>
    </lineage>
</organism>